<evidence type="ECO:0000313" key="10">
    <source>
        <dbReference type="Proteomes" id="UP000324800"/>
    </source>
</evidence>
<dbReference type="GO" id="GO:0005783">
    <property type="term" value="C:endoplasmic reticulum"/>
    <property type="evidence" value="ECO:0007669"/>
    <property type="project" value="TreeGrafter"/>
</dbReference>
<gene>
    <name evidence="9" type="ORF">EZS28_018376</name>
</gene>
<dbReference type="EMBL" id="SNRW01004961">
    <property type="protein sequence ID" value="KAA6386095.1"/>
    <property type="molecule type" value="Genomic_DNA"/>
</dbReference>
<dbReference type="InterPro" id="IPR039542">
    <property type="entry name" value="Erv_N"/>
</dbReference>
<evidence type="ECO:0000256" key="2">
    <source>
        <dbReference type="ARBA" id="ARBA00005648"/>
    </source>
</evidence>
<evidence type="ECO:0000313" key="9">
    <source>
        <dbReference type="EMBL" id="KAA6386095.1"/>
    </source>
</evidence>
<dbReference type="AlphaFoldDB" id="A0A5J4VUG5"/>
<keyword evidence="5 6" id="KW-0472">Membrane</keyword>
<dbReference type="Pfam" id="PF07970">
    <property type="entry name" value="COPIIcoated_ERV"/>
    <property type="match status" value="1"/>
</dbReference>
<protein>
    <submittedName>
        <fullName evidence="9">Putative Endoplasmic reticulum-Golgi intermediate compartment protein 3</fullName>
    </submittedName>
</protein>
<comment type="caution">
    <text evidence="9">The sequence shown here is derived from an EMBL/GenBank/DDBJ whole genome shotgun (WGS) entry which is preliminary data.</text>
</comment>
<dbReference type="OrthoDB" id="270930at2759"/>
<evidence type="ECO:0000259" key="7">
    <source>
        <dbReference type="Pfam" id="PF07970"/>
    </source>
</evidence>
<feature type="transmembrane region" description="Helical" evidence="6">
    <location>
        <begin position="305"/>
        <end position="326"/>
    </location>
</feature>
<dbReference type="GO" id="GO:0016020">
    <property type="term" value="C:membrane"/>
    <property type="evidence" value="ECO:0007669"/>
    <property type="project" value="UniProtKB-SubCell"/>
</dbReference>
<sequence>MLWRKIDIKNELAVDNQLSDSLDINIEVTFPRVQCRYLTLEVLDKSGIQQSNIRDTIHQHDINANGSIAASKKLSVNENIADHLKYEGTTDEEKGKQVDDVFCMSCGLAAEEGKCCNSCNDLLNAYFRKGFNENLALGELQCTGQGREDLYVSQDRGGCNIHGVIGVSRCEGLFQIVPSSNFIMKGIFHFQLQSLSALNNPLANQSFIQDPQGGVGSFNYFVKIVPTTYIPLKKQKINLFGEKLKTNKKGFTKQKLTENEIFTYQYSVTNYFAPFHFGITRIPGIHIWYDLSPIRVTLREKRGSFFHFFTSVCAIVGGVVTVGQVIDSVFFKLSTLRAKRRIGKVA</sequence>
<comment type="subcellular location">
    <subcellularLocation>
        <location evidence="1">Membrane</location>
        <topology evidence="1">Multi-pass membrane protein</topology>
    </subcellularLocation>
</comment>
<organism evidence="9 10">
    <name type="scientific">Streblomastix strix</name>
    <dbReference type="NCBI Taxonomy" id="222440"/>
    <lineage>
        <taxon>Eukaryota</taxon>
        <taxon>Metamonada</taxon>
        <taxon>Preaxostyla</taxon>
        <taxon>Oxymonadida</taxon>
        <taxon>Streblomastigidae</taxon>
        <taxon>Streblomastix</taxon>
    </lineage>
</organism>
<name>A0A5J4VUG5_9EUKA</name>
<feature type="domain" description="Endoplasmic reticulum vesicle transporter C-terminal" evidence="7">
    <location>
        <begin position="109"/>
        <end position="327"/>
    </location>
</feature>
<dbReference type="InterPro" id="IPR012936">
    <property type="entry name" value="Erv_C"/>
</dbReference>
<evidence type="ECO:0000256" key="4">
    <source>
        <dbReference type="ARBA" id="ARBA00022989"/>
    </source>
</evidence>
<keyword evidence="4 6" id="KW-1133">Transmembrane helix</keyword>
<proteinExistence type="inferred from homology"/>
<dbReference type="GO" id="GO:0030134">
    <property type="term" value="C:COPII-coated ER to Golgi transport vesicle"/>
    <property type="evidence" value="ECO:0007669"/>
    <property type="project" value="TreeGrafter"/>
</dbReference>
<dbReference type="PANTHER" id="PTHR10984">
    <property type="entry name" value="ENDOPLASMIC RETICULUM-GOLGI INTERMEDIATE COMPARTMENT PROTEIN"/>
    <property type="match status" value="1"/>
</dbReference>
<reference evidence="9 10" key="1">
    <citation type="submission" date="2019-03" db="EMBL/GenBank/DDBJ databases">
        <title>Single cell metagenomics reveals metabolic interactions within the superorganism composed of flagellate Streblomastix strix and complex community of Bacteroidetes bacteria on its surface.</title>
        <authorList>
            <person name="Treitli S.C."/>
            <person name="Kolisko M."/>
            <person name="Husnik F."/>
            <person name="Keeling P."/>
            <person name="Hampl V."/>
        </authorList>
    </citation>
    <scope>NUCLEOTIDE SEQUENCE [LARGE SCALE GENOMIC DNA]</scope>
    <source>
        <strain evidence="9">ST1C</strain>
    </source>
</reference>
<dbReference type="Pfam" id="PF13850">
    <property type="entry name" value="ERGIC_N"/>
    <property type="match status" value="1"/>
</dbReference>
<feature type="domain" description="Endoplasmic reticulum vesicle transporter N-terminal" evidence="8">
    <location>
        <begin position="3"/>
        <end position="50"/>
    </location>
</feature>
<evidence type="ECO:0000256" key="3">
    <source>
        <dbReference type="ARBA" id="ARBA00022692"/>
    </source>
</evidence>
<dbReference type="PANTHER" id="PTHR10984:SF25">
    <property type="entry name" value="ENDOPLASMIC RETICULUM-GOLGI INTERMEDIATE COMPARTMENT PROTEIN 3"/>
    <property type="match status" value="1"/>
</dbReference>
<evidence type="ECO:0000256" key="6">
    <source>
        <dbReference type="SAM" id="Phobius"/>
    </source>
</evidence>
<dbReference type="InterPro" id="IPR045888">
    <property type="entry name" value="Erv"/>
</dbReference>
<keyword evidence="3 6" id="KW-0812">Transmembrane</keyword>
<dbReference type="Proteomes" id="UP000324800">
    <property type="component" value="Unassembled WGS sequence"/>
</dbReference>
<evidence type="ECO:0000256" key="1">
    <source>
        <dbReference type="ARBA" id="ARBA00004141"/>
    </source>
</evidence>
<evidence type="ECO:0000256" key="5">
    <source>
        <dbReference type="ARBA" id="ARBA00023136"/>
    </source>
</evidence>
<evidence type="ECO:0000259" key="8">
    <source>
        <dbReference type="Pfam" id="PF13850"/>
    </source>
</evidence>
<accession>A0A5J4VUG5</accession>
<comment type="similarity">
    <text evidence="2">Belongs to the ERGIC family.</text>
</comment>